<evidence type="ECO:0000313" key="8">
    <source>
        <dbReference type="EMBL" id="ROR66512.1"/>
    </source>
</evidence>
<dbReference type="AlphaFoldDB" id="A0A3N2AUT4"/>
<dbReference type="Gene3D" id="3.30.1360.20">
    <property type="entry name" value="Transcriptional coactivator/pterin dehydratase"/>
    <property type="match status" value="1"/>
</dbReference>
<dbReference type="Pfam" id="PF18029">
    <property type="entry name" value="Glyoxalase_6"/>
    <property type="match status" value="1"/>
</dbReference>
<dbReference type="Pfam" id="PF01329">
    <property type="entry name" value="Pterin_4a"/>
    <property type="match status" value="1"/>
</dbReference>
<evidence type="ECO:0000256" key="5">
    <source>
        <dbReference type="ARBA" id="ARBA00023239"/>
    </source>
</evidence>
<dbReference type="GO" id="GO:0006729">
    <property type="term" value="P:tetrahydrobiopterin biosynthetic process"/>
    <property type="evidence" value="ECO:0007669"/>
    <property type="project" value="InterPro"/>
</dbReference>
<protein>
    <recommendedName>
        <fullName evidence="4">Putative pterin-4-alpha-carbinolamine dehydratase</fullName>
        <ecNumber evidence="3">4.2.1.96</ecNumber>
    </recommendedName>
</protein>
<proteinExistence type="inferred from homology"/>
<sequence length="236" mass="25444">MTDGPRLTAKRFHEHPGVEDWRVLFWGAHAHYACDSFAQAVELATAIGDVAAAVGHAPDVDLRPRGVTIRTATRRDGGLSAADARLAQGISEAARRLGCRSDPSTLMVTGIAVAQDRGADVRPFWAAVMGYDLLGDEDAIDPQRRNPHVWLHELDPPKPGRGRTHIDISVPADHAEARVAAAVAAGGRIVREEPGRWWTIASPENHGVDIASWPDVEDFDEDPGGGPDEERPPTSD</sequence>
<dbReference type="SUPFAM" id="SSF55248">
    <property type="entry name" value="PCD-like"/>
    <property type="match status" value="1"/>
</dbReference>
<evidence type="ECO:0000256" key="4">
    <source>
        <dbReference type="ARBA" id="ARBA00021735"/>
    </source>
</evidence>
<evidence type="ECO:0000256" key="6">
    <source>
        <dbReference type="SAM" id="MobiDB-lite"/>
    </source>
</evidence>
<keyword evidence="5" id="KW-0456">Lyase</keyword>
<dbReference type="InterPro" id="IPR001533">
    <property type="entry name" value="Pterin_deHydtase"/>
</dbReference>
<reference evidence="8 9" key="1">
    <citation type="submission" date="2018-11" db="EMBL/GenBank/DDBJ databases">
        <title>Sequencing the genomes of 1000 actinobacteria strains.</title>
        <authorList>
            <person name="Klenk H.-P."/>
        </authorList>
    </citation>
    <scope>NUCLEOTIDE SEQUENCE [LARGE SCALE GENOMIC DNA]</scope>
    <source>
        <strain evidence="8 9">DSM 9580</strain>
    </source>
</reference>
<dbReference type="InterPro" id="IPR036428">
    <property type="entry name" value="PCD_sf"/>
</dbReference>
<dbReference type="RefSeq" id="WP_170165599.1">
    <property type="nucleotide sequence ID" value="NZ_RKHJ01000001.1"/>
</dbReference>
<comment type="caution">
    <text evidence="8">The sequence shown here is derived from an EMBL/GenBank/DDBJ whole genome shotgun (WGS) entry which is preliminary data.</text>
</comment>
<evidence type="ECO:0000259" key="7">
    <source>
        <dbReference type="Pfam" id="PF18029"/>
    </source>
</evidence>
<comment type="similarity">
    <text evidence="2">Belongs to the pterin-4-alpha-carbinolamine dehydratase family.</text>
</comment>
<keyword evidence="9" id="KW-1185">Reference proteome</keyword>
<evidence type="ECO:0000256" key="3">
    <source>
        <dbReference type="ARBA" id="ARBA00013252"/>
    </source>
</evidence>
<organism evidence="8 9">
    <name type="scientific">Agrococcus jenensis</name>
    <dbReference type="NCBI Taxonomy" id="46353"/>
    <lineage>
        <taxon>Bacteria</taxon>
        <taxon>Bacillati</taxon>
        <taxon>Actinomycetota</taxon>
        <taxon>Actinomycetes</taxon>
        <taxon>Micrococcales</taxon>
        <taxon>Microbacteriaceae</taxon>
        <taxon>Agrococcus</taxon>
    </lineage>
</organism>
<evidence type="ECO:0000256" key="1">
    <source>
        <dbReference type="ARBA" id="ARBA00001554"/>
    </source>
</evidence>
<accession>A0A3N2AUT4</accession>
<dbReference type="EMBL" id="RKHJ01000001">
    <property type="protein sequence ID" value="ROR66512.1"/>
    <property type="molecule type" value="Genomic_DNA"/>
</dbReference>
<gene>
    <name evidence="8" type="ORF">EDD26_1896</name>
</gene>
<dbReference type="InterPro" id="IPR041581">
    <property type="entry name" value="Glyoxalase_6"/>
</dbReference>
<dbReference type="EC" id="4.2.1.96" evidence="3"/>
<comment type="catalytic activity">
    <reaction evidence="1">
        <text>(4aS,6R)-4a-hydroxy-L-erythro-5,6,7,8-tetrahydrobiopterin = (6R)-L-erythro-6,7-dihydrobiopterin + H2O</text>
        <dbReference type="Rhea" id="RHEA:11920"/>
        <dbReference type="ChEBI" id="CHEBI:15377"/>
        <dbReference type="ChEBI" id="CHEBI:15642"/>
        <dbReference type="ChEBI" id="CHEBI:43120"/>
        <dbReference type="EC" id="4.2.1.96"/>
    </reaction>
</comment>
<dbReference type="Proteomes" id="UP000275456">
    <property type="component" value="Unassembled WGS sequence"/>
</dbReference>
<dbReference type="SUPFAM" id="SSF54593">
    <property type="entry name" value="Glyoxalase/Bleomycin resistance protein/Dihydroxybiphenyl dioxygenase"/>
    <property type="match status" value="1"/>
</dbReference>
<dbReference type="GO" id="GO:0008124">
    <property type="term" value="F:4-alpha-hydroxytetrahydrobiopterin dehydratase activity"/>
    <property type="evidence" value="ECO:0007669"/>
    <property type="project" value="UniProtKB-EC"/>
</dbReference>
<evidence type="ECO:0000313" key="9">
    <source>
        <dbReference type="Proteomes" id="UP000275456"/>
    </source>
</evidence>
<feature type="domain" description="Glyoxalase-like" evidence="7">
    <location>
        <begin position="118"/>
        <end position="209"/>
    </location>
</feature>
<dbReference type="Gene3D" id="3.10.180.10">
    <property type="entry name" value="2,3-Dihydroxybiphenyl 1,2-Dioxygenase, domain 1"/>
    <property type="match status" value="1"/>
</dbReference>
<name>A0A3N2AUT4_9MICO</name>
<feature type="region of interest" description="Disordered" evidence="6">
    <location>
        <begin position="208"/>
        <end position="236"/>
    </location>
</feature>
<evidence type="ECO:0000256" key="2">
    <source>
        <dbReference type="ARBA" id="ARBA00006472"/>
    </source>
</evidence>
<dbReference type="InterPro" id="IPR029068">
    <property type="entry name" value="Glyas_Bleomycin-R_OHBP_Dase"/>
</dbReference>